<keyword evidence="1 5" id="KW-0575">Peroxidase</keyword>
<accession>A0A2L0XAB2</accession>
<evidence type="ECO:0000313" key="7">
    <source>
        <dbReference type="Proteomes" id="UP000253772"/>
    </source>
</evidence>
<name>A0A2L0XAB2_9BURK</name>
<dbReference type="GO" id="GO:0005737">
    <property type="term" value="C:cytoplasm"/>
    <property type="evidence" value="ECO:0007669"/>
    <property type="project" value="TreeGrafter"/>
</dbReference>
<protein>
    <recommendedName>
        <fullName evidence="5">Glutathione-dependent peroxiredoxin</fullName>
        <ecNumber evidence="5">1.11.1.27</ecNumber>
    </recommendedName>
</protein>
<dbReference type="Proteomes" id="UP000253772">
    <property type="component" value="Chromosome c1"/>
</dbReference>
<evidence type="ECO:0000256" key="1">
    <source>
        <dbReference type="ARBA" id="ARBA00022559"/>
    </source>
</evidence>
<dbReference type="InterPro" id="IPR037944">
    <property type="entry name" value="PRX5-like"/>
</dbReference>
<dbReference type="GO" id="GO:0042744">
    <property type="term" value="P:hydrogen peroxide catabolic process"/>
    <property type="evidence" value="ECO:0007669"/>
    <property type="project" value="TreeGrafter"/>
</dbReference>
<comment type="function">
    <text evidence="5">Thiol-specific peroxidase that catalyzes the reduction of hydrogen peroxide and organic hydroperoxides to water and alcohols, respectively. Plays a role in cell protection against oxidative stress by detoxifying peroxides.</text>
</comment>
<keyword evidence="2 5" id="KW-0049">Antioxidant</keyword>
<keyword evidence="3 5" id="KW-0560">Oxidoreductase</keyword>
<dbReference type="InterPro" id="IPR013740">
    <property type="entry name" value="Redoxin"/>
</dbReference>
<dbReference type="CDD" id="cd03013">
    <property type="entry name" value="PRX5_like"/>
    <property type="match status" value="1"/>
</dbReference>
<dbReference type="FunFam" id="3.40.30.10:FF:000020">
    <property type="entry name" value="Peroxiredoxin"/>
    <property type="match status" value="1"/>
</dbReference>
<evidence type="ECO:0000256" key="3">
    <source>
        <dbReference type="ARBA" id="ARBA00023002"/>
    </source>
</evidence>
<dbReference type="RefSeq" id="WP_017511638.1">
    <property type="nucleotide sequence ID" value="NZ_CP026544.1"/>
</dbReference>
<keyword evidence="4 5" id="KW-0676">Redox-active center</keyword>
<comment type="similarity">
    <text evidence="5">Belongs to the peroxiredoxin family. Prx5 subfamily.</text>
</comment>
<dbReference type="EMBL" id="CP037900">
    <property type="protein sequence ID" value="QBP11121.1"/>
    <property type="molecule type" value="Genomic_DNA"/>
</dbReference>
<dbReference type="InterPro" id="IPR036249">
    <property type="entry name" value="Thioredoxin-like_sf"/>
</dbReference>
<dbReference type="PANTHER" id="PTHR10430:SF16">
    <property type="entry name" value="PEROXIREDOXIN-5, MITOCHONDRIAL"/>
    <property type="match status" value="1"/>
</dbReference>
<evidence type="ECO:0000313" key="6">
    <source>
        <dbReference type="EMBL" id="QBP11121.1"/>
    </source>
</evidence>
<dbReference type="EC" id="1.11.1.27" evidence="5"/>
<reference evidence="6 7" key="1">
    <citation type="submission" date="2019-03" db="EMBL/GenBank/DDBJ databases">
        <title>Comparative insights into the high quality Complete genome sequence of highly metal resistant Cupriavidus metallidurans strain BS1 isolated from a gold-copper mine.</title>
        <authorList>
            <person name="Mazhar H.S."/>
            <person name="Rensing C."/>
        </authorList>
    </citation>
    <scope>NUCLEOTIDE SEQUENCE [LARGE SCALE GENOMIC DNA]</scope>
    <source>
        <strain evidence="6 7">BS1</strain>
    </source>
</reference>
<gene>
    <name evidence="6" type="ORF">DDF84_015810</name>
</gene>
<dbReference type="PROSITE" id="PS51352">
    <property type="entry name" value="THIOREDOXIN_2"/>
    <property type="match status" value="1"/>
</dbReference>
<proteinExistence type="inferred from homology"/>
<evidence type="ECO:0000256" key="4">
    <source>
        <dbReference type="ARBA" id="ARBA00023284"/>
    </source>
</evidence>
<dbReference type="PANTHER" id="PTHR10430">
    <property type="entry name" value="PEROXIREDOXIN"/>
    <property type="match status" value="1"/>
</dbReference>
<dbReference type="OrthoDB" id="9800621at2"/>
<comment type="catalytic activity">
    <reaction evidence="5">
        <text>a hydroperoxide + 2 glutathione = an alcohol + glutathione disulfide + H2O</text>
        <dbReference type="Rhea" id="RHEA:62632"/>
        <dbReference type="ChEBI" id="CHEBI:15377"/>
        <dbReference type="ChEBI" id="CHEBI:30879"/>
        <dbReference type="ChEBI" id="CHEBI:35924"/>
        <dbReference type="ChEBI" id="CHEBI:57925"/>
        <dbReference type="ChEBI" id="CHEBI:58297"/>
        <dbReference type="EC" id="1.11.1.27"/>
    </reaction>
</comment>
<dbReference type="Gene3D" id="3.40.30.10">
    <property type="entry name" value="Glutaredoxin"/>
    <property type="match status" value="1"/>
</dbReference>
<evidence type="ECO:0000256" key="2">
    <source>
        <dbReference type="ARBA" id="ARBA00022862"/>
    </source>
</evidence>
<dbReference type="GO" id="GO:0045454">
    <property type="term" value="P:cell redox homeostasis"/>
    <property type="evidence" value="ECO:0007669"/>
    <property type="project" value="TreeGrafter"/>
</dbReference>
<dbReference type="AlphaFoldDB" id="A0A2L0XAB2"/>
<organism evidence="6 7">
    <name type="scientific">Cupriavidus metallidurans</name>
    <dbReference type="NCBI Taxonomy" id="119219"/>
    <lineage>
        <taxon>Bacteria</taxon>
        <taxon>Pseudomonadati</taxon>
        <taxon>Pseudomonadota</taxon>
        <taxon>Betaproteobacteria</taxon>
        <taxon>Burkholderiales</taxon>
        <taxon>Burkholderiaceae</taxon>
        <taxon>Cupriavidus</taxon>
    </lineage>
</organism>
<dbReference type="GO" id="GO:0034599">
    <property type="term" value="P:cellular response to oxidative stress"/>
    <property type="evidence" value="ECO:0007669"/>
    <property type="project" value="InterPro"/>
</dbReference>
<dbReference type="InterPro" id="IPR013766">
    <property type="entry name" value="Thioredoxin_domain"/>
</dbReference>
<dbReference type="Pfam" id="PF08534">
    <property type="entry name" value="Redoxin"/>
    <property type="match status" value="1"/>
</dbReference>
<sequence>MIAIGQRVPDATLYEFFETESEGCALGPNAFSVAELVKGRKIVVFGLPGAFTPTCSAKHVPSYLKEYDALRAAGVDEIWCHSVNDAFVMGAWGREQKATGKVRMMGDGAAQWAKALGLDQDLSQRGLGVRAKRYAMVVDDGVVTHLFIEEPGEFKVSSAEWVLQALRA</sequence>
<evidence type="ECO:0000256" key="5">
    <source>
        <dbReference type="RuleBase" id="RU366011"/>
    </source>
</evidence>
<dbReference type="SUPFAM" id="SSF52833">
    <property type="entry name" value="Thioredoxin-like"/>
    <property type="match status" value="1"/>
</dbReference>
<dbReference type="GO" id="GO:0008379">
    <property type="term" value="F:thioredoxin peroxidase activity"/>
    <property type="evidence" value="ECO:0007669"/>
    <property type="project" value="InterPro"/>
</dbReference>